<accession>A0A139LMP3</accession>
<feature type="chain" id="PRO_5007487118" description="Clostripain family protein" evidence="1">
    <location>
        <begin position="31"/>
        <end position="684"/>
    </location>
</feature>
<evidence type="ECO:0000313" key="2">
    <source>
        <dbReference type="EMBL" id="KXT52701.1"/>
    </source>
</evidence>
<sequence length="684" mass="78003">MNLKFQETMHKYLNHILALFIALTALSSCSDDNESTSVPEPDPTPSGYCLMFYMSGDDKIHDITLMESARQAAAVSDDNVAVTVLHKNSGEGEGEAHNGTHRYTAQNGVLTEDPTFDPGEDFAITDPKELTDFIRWSVEKYPNRHYLLVIGGHGKAFVPYEDEDATSTKTRATLYDDHKYMSSAQLGNAIRQSGQNLDALIFNSCQQGNIEMLAEWEGTADYLLSTPFMLPDFGYDYASLIGDLQQGRSVEEALARTAHRAINLWQEFHNQEECGMVTQVSRIRDLTPLWETMRQIIGAMNKSIEDRNFTTDAPAVYGQPYGQGYARALVSKYVGNEDDFFEYNRPTFALDIVGFFHAAYVQSGNMSLAPYINRLDEILADVIVTHRQTNGKHDFIYLVFNALSIYDEELDGQLYRECRFDKLTGWRDFYDSLTNFVYNYEEECEILTPISEHIVGRWDLKEMFQKRFNEWIPVGNEATDLGVMIFRPNNEVVRVSKVGESTGLSINHWIITEGNKIKLTDFDDEVDILQLTENDLVIVESSPYSKIKSKAHFQRADDTDRTLAERMVGKWSLSKRYEKVNGEWVEVENLPVECWAEFLESGLSNSYTRLSTTSEGVKSDNMPWRVHEETGTVSCVNPADRVPIFCRIALEDNDNTMIMNHSENFNPELEEQTSTEYKDILIRN</sequence>
<evidence type="ECO:0000313" key="3">
    <source>
        <dbReference type="Proteomes" id="UP000070319"/>
    </source>
</evidence>
<dbReference type="PANTHER" id="PTHR37835:SF1">
    <property type="entry name" value="ALPHA-CLOSTRIPAIN"/>
    <property type="match status" value="1"/>
</dbReference>
<dbReference type="Pfam" id="PF03415">
    <property type="entry name" value="Peptidase_C11"/>
    <property type="match status" value="1"/>
</dbReference>
<dbReference type="EMBL" id="LTDF01000064">
    <property type="protein sequence ID" value="KXT52701.1"/>
    <property type="molecule type" value="Genomic_DNA"/>
</dbReference>
<dbReference type="PATRIC" id="fig|329854.7.peg.1567"/>
<name>A0A139LMP3_9BACE</name>
<dbReference type="Proteomes" id="UP000070319">
    <property type="component" value="Unassembled WGS sequence"/>
</dbReference>
<dbReference type="PANTHER" id="PTHR37835">
    <property type="entry name" value="ALPHA-CLOSTRIPAIN"/>
    <property type="match status" value="1"/>
</dbReference>
<comment type="caution">
    <text evidence="2">The sequence shown here is derived from an EMBL/GenBank/DDBJ whole genome shotgun (WGS) entry which is preliminary data.</text>
</comment>
<organism evidence="2">
    <name type="scientific">Bacteroides intestinalis</name>
    <dbReference type="NCBI Taxonomy" id="329854"/>
    <lineage>
        <taxon>Bacteria</taxon>
        <taxon>Pseudomonadati</taxon>
        <taxon>Bacteroidota</taxon>
        <taxon>Bacteroidia</taxon>
        <taxon>Bacteroidales</taxon>
        <taxon>Bacteroidaceae</taxon>
        <taxon>Bacteroides</taxon>
    </lineage>
</organism>
<keyword evidence="1" id="KW-0732">Signal</keyword>
<gene>
    <name evidence="2" type="ORF">HMPREF2531_01537</name>
</gene>
<dbReference type="RefSeq" id="WP_061435121.1">
    <property type="nucleotide sequence ID" value="NZ_KQ968690.1"/>
</dbReference>
<dbReference type="PROSITE" id="PS51257">
    <property type="entry name" value="PROKAR_LIPOPROTEIN"/>
    <property type="match status" value="1"/>
</dbReference>
<reference evidence="2 3" key="1">
    <citation type="submission" date="2016-02" db="EMBL/GenBank/DDBJ databases">
        <authorList>
            <person name="Wen L."/>
            <person name="He K."/>
            <person name="Yang H."/>
        </authorList>
    </citation>
    <scope>NUCLEOTIDE SEQUENCE [LARGE SCALE GENOMIC DNA]</scope>
    <source>
        <strain evidence="2 3">KLE1704</strain>
    </source>
</reference>
<evidence type="ECO:0000256" key="1">
    <source>
        <dbReference type="SAM" id="SignalP"/>
    </source>
</evidence>
<dbReference type="AlphaFoldDB" id="A0A139LMP3"/>
<dbReference type="Gene3D" id="3.40.50.11970">
    <property type="match status" value="1"/>
</dbReference>
<proteinExistence type="predicted"/>
<feature type="signal peptide" evidence="1">
    <location>
        <begin position="1"/>
        <end position="30"/>
    </location>
</feature>
<evidence type="ECO:0008006" key="4">
    <source>
        <dbReference type="Google" id="ProtNLM"/>
    </source>
</evidence>
<dbReference type="InterPro" id="IPR005077">
    <property type="entry name" value="Peptidase_C11"/>
</dbReference>
<protein>
    <recommendedName>
        <fullName evidence="4">Clostripain family protein</fullName>
    </recommendedName>
</protein>